<protein>
    <recommendedName>
        <fullName evidence="4">Conjugative transposon protein TcpC</fullName>
    </recommendedName>
</protein>
<organism evidence="2 3">
    <name type="scientific">Thomasclavelia cocleata</name>
    <dbReference type="NCBI Taxonomy" id="69824"/>
    <lineage>
        <taxon>Bacteria</taxon>
        <taxon>Bacillati</taxon>
        <taxon>Bacillota</taxon>
        <taxon>Erysipelotrichia</taxon>
        <taxon>Erysipelotrichales</taxon>
        <taxon>Coprobacillaceae</taxon>
        <taxon>Thomasclavelia</taxon>
    </lineage>
</organism>
<gene>
    <name evidence="2" type="ORF">IMSAGC017_01957</name>
</gene>
<comment type="caution">
    <text evidence="2">The sequence shown here is derived from an EMBL/GenBank/DDBJ whole genome shotgun (WGS) entry which is preliminary data.</text>
</comment>
<accession>A0A829ZBW0</accession>
<keyword evidence="1" id="KW-0812">Transmembrane</keyword>
<dbReference type="RefSeq" id="WP_172473090.1">
    <property type="nucleotide sequence ID" value="NZ_BLMI01000238.1"/>
</dbReference>
<name>A0A829ZBW0_9FIRM</name>
<feature type="transmembrane region" description="Helical" evidence="1">
    <location>
        <begin position="44"/>
        <end position="62"/>
    </location>
</feature>
<proteinExistence type="predicted"/>
<keyword evidence="1" id="KW-1133">Transmembrane helix</keyword>
<evidence type="ECO:0000313" key="2">
    <source>
        <dbReference type="EMBL" id="GFI41911.1"/>
    </source>
</evidence>
<evidence type="ECO:0000256" key="1">
    <source>
        <dbReference type="SAM" id="Phobius"/>
    </source>
</evidence>
<evidence type="ECO:0000313" key="3">
    <source>
        <dbReference type="Proteomes" id="UP000490821"/>
    </source>
</evidence>
<dbReference type="Proteomes" id="UP000490821">
    <property type="component" value="Unassembled WGS sequence"/>
</dbReference>
<evidence type="ECO:0008006" key="4">
    <source>
        <dbReference type="Google" id="ProtNLM"/>
    </source>
</evidence>
<keyword evidence="1" id="KW-0472">Membrane</keyword>
<dbReference type="AlphaFoldDB" id="A0A829ZBW0"/>
<dbReference type="EMBL" id="BLMI01000238">
    <property type="protein sequence ID" value="GFI41911.1"/>
    <property type="molecule type" value="Genomic_DNA"/>
</dbReference>
<reference evidence="2 3" key="1">
    <citation type="journal article" date="2020" name="Microbiome">
        <title>Single-cell genomics of uncultured bacteria reveals dietary fiber responders in the mouse gut microbiota.</title>
        <authorList>
            <person name="Chijiiwa R."/>
            <person name="Hosokawa M."/>
            <person name="Kogawa M."/>
            <person name="Nishikawa Y."/>
            <person name="Ide K."/>
            <person name="Sakanashi C."/>
            <person name="Takahashi K."/>
            <person name="Takeyama H."/>
        </authorList>
    </citation>
    <scope>NUCLEOTIDE SEQUENCE [LARGE SCALE GENOMIC DNA]</scope>
    <source>
        <strain evidence="2">IMSAGC_017</strain>
    </source>
</reference>
<sequence>MIIKKLFKESIKDDSEEVVSLEELQKRKIKLIKLIKRKAMIKKILLIIVLFFGLIGGYQALLDTGDSNTYDELMDHAFINTYISNYYSYPQTDDTKAYLKEFSYSEDYYKNEYIQDVESISVQSITVYNVETADKLNQIYNYFISCTYTVKIKDSEAVSNIVFNKISVAKNEGKYMVVKPVENIKNEVASITDKDILNNFSYDLKKGNENVSDDIKAEIENTISLFLKTYNDDINQARLLVSNSDQLLALDSSTNLELVNTKQITKSDDVYYVDCTINQVYGDYLKKLQNYHFEIDIEKNKINVMEVY</sequence>